<proteinExistence type="predicted"/>
<gene>
    <name evidence="2" type="primary">avd</name>
    <name evidence="2" type="ORF">HKX02_19685</name>
</gene>
<dbReference type="Gene3D" id="1.20.1440.60">
    <property type="entry name" value="23S rRNA-intervening sequence"/>
    <property type="match status" value="1"/>
</dbReference>
<keyword evidence="3" id="KW-1185">Reference proteome</keyword>
<dbReference type="InterPro" id="IPR055360">
    <property type="entry name" value="bAvd"/>
</dbReference>
<dbReference type="CDD" id="cd16376">
    <property type="entry name" value="Avd_like"/>
    <property type="match status" value="1"/>
</dbReference>
<protein>
    <submittedName>
        <fullName evidence="2">Diversity-generating retroelement protein Avd</fullName>
    </submittedName>
</protein>
<dbReference type="EMBL" id="JABFCY010000014">
    <property type="protein sequence ID" value="NNU62459.1"/>
    <property type="molecule type" value="Genomic_DNA"/>
</dbReference>
<dbReference type="Pfam" id="PF22296">
    <property type="entry name" value="bAvd"/>
    <property type="match status" value="1"/>
</dbReference>
<accession>A0A849KUG1</accession>
<name>A0A849KUG1_9HYPH</name>
<dbReference type="InterPro" id="IPR036583">
    <property type="entry name" value="23S_rRNA_IVS_sf"/>
</dbReference>
<dbReference type="Proteomes" id="UP000574931">
    <property type="component" value="Unassembled WGS sequence"/>
</dbReference>
<feature type="domain" description="bAvd-like" evidence="1">
    <location>
        <begin position="13"/>
        <end position="116"/>
    </location>
</feature>
<organism evidence="2 3">
    <name type="scientific">Ochrobactrum soli</name>
    <dbReference type="NCBI Taxonomy" id="2448455"/>
    <lineage>
        <taxon>Bacteria</taxon>
        <taxon>Pseudomonadati</taxon>
        <taxon>Pseudomonadota</taxon>
        <taxon>Alphaproteobacteria</taxon>
        <taxon>Hyphomicrobiales</taxon>
        <taxon>Brucellaceae</taxon>
        <taxon>Brucella/Ochrobactrum group</taxon>
        <taxon>Ochrobactrum</taxon>
    </lineage>
</organism>
<dbReference type="AlphaFoldDB" id="A0A849KUG1"/>
<comment type="caution">
    <text evidence="2">The sequence shown here is derived from an EMBL/GenBank/DDBJ whole genome shotgun (WGS) entry which is preliminary data.</text>
</comment>
<evidence type="ECO:0000259" key="1">
    <source>
        <dbReference type="Pfam" id="PF22296"/>
    </source>
</evidence>
<sequence>MTRDEFVNPQDLAIVEKFESAVAYLYPIIQACPRRHGILRDKMIDLLFDQVGLLYQAAKSKQASKLHAADANLATLRFWLRFAASPKLKLVSHHQHRVALRHIAETGAMLGQWIKTAKSNGRSGS</sequence>
<evidence type="ECO:0000313" key="3">
    <source>
        <dbReference type="Proteomes" id="UP000574931"/>
    </source>
</evidence>
<reference evidence="2 3" key="1">
    <citation type="submission" date="2020-05" db="EMBL/GenBank/DDBJ databases">
        <title>Draft Genome Sequence of Ochrobactrum soli Isolated from Stable Fly Gut.</title>
        <authorList>
            <person name="Pileggi M.T."/>
            <person name="Vazhakkala L.J."/>
            <person name="Wong C.N."/>
        </authorList>
    </citation>
    <scope>NUCLEOTIDE SEQUENCE [LARGE SCALE GENOMIC DNA]</scope>
    <source>
        <strain evidence="2 3">MTP-C0764</strain>
    </source>
</reference>
<dbReference type="RefSeq" id="WP_171318908.1">
    <property type="nucleotide sequence ID" value="NZ_JABFCY010000014.1"/>
</dbReference>
<evidence type="ECO:0000313" key="2">
    <source>
        <dbReference type="EMBL" id="NNU62459.1"/>
    </source>
</evidence>
<dbReference type="NCBIfam" id="NF033474">
    <property type="entry name" value="DivGenRetAVD"/>
    <property type="match status" value="1"/>
</dbReference>
<dbReference type="PROSITE" id="PS51257">
    <property type="entry name" value="PROKAR_LIPOPROTEIN"/>
    <property type="match status" value="1"/>
</dbReference>